<dbReference type="EC" id="1.2.1.80" evidence="2"/>
<dbReference type="InParanoid" id="A0A140LBJ0"/>
<name>A0A140LBJ0_9FIRM</name>
<evidence type="ECO:0000259" key="1">
    <source>
        <dbReference type="Pfam" id="PF01488"/>
    </source>
</evidence>
<gene>
    <name evidence="2" type="ORF">AN618_07230</name>
</gene>
<dbReference type="RefSeq" id="WP_066352201.1">
    <property type="nucleotide sequence ID" value="NZ_LOED01000006.1"/>
</dbReference>
<proteinExistence type="predicted"/>
<dbReference type="OrthoDB" id="9808814at2"/>
<dbReference type="EMBL" id="LOED01000006">
    <property type="protein sequence ID" value="KXG77915.1"/>
    <property type="molecule type" value="Genomic_DNA"/>
</dbReference>
<comment type="caution">
    <text evidence="2">The sequence shown here is derived from an EMBL/GenBank/DDBJ whole genome shotgun (WGS) entry which is preliminary data.</text>
</comment>
<dbReference type="AlphaFoldDB" id="A0A140LBJ0"/>
<dbReference type="Gene3D" id="3.40.50.720">
    <property type="entry name" value="NAD(P)-binding Rossmann-like Domain"/>
    <property type="match status" value="1"/>
</dbReference>
<protein>
    <submittedName>
        <fullName evidence="2">Long-chain acyl-[acyl-carrier-protein] reductase</fullName>
        <ecNumber evidence="2">1.2.1.80</ecNumber>
    </submittedName>
</protein>
<dbReference type="GO" id="GO:0016491">
    <property type="term" value="F:oxidoreductase activity"/>
    <property type="evidence" value="ECO:0007669"/>
    <property type="project" value="UniProtKB-KW"/>
</dbReference>
<dbReference type="PANTHER" id="PTHR43120:SF1">
    <property type="entry name" value="GLUTAMYL-TRNA REDUCTASE 1, CHLOROPLASTIC"/>
    <property type="match status" value="1"/>
</dbReference>
<evidence type="ECO:0000313" key="3">
    <source>
        <dbReference type="Proteomes" id="UP000070427"/>
    </source>
</evidence>
<accession>A0A140LBJ0</accession>
<dbReference type="STRING" id="520764.AN618_07230"/>
<dbReference type="Pfam" id="PF01488">
    <property type="entry name" value="Shikimate_DH"/>
    <property type="match status" value="1"/>
</dbReference>
<dbReference type="InterPro" id="IPR006151">
    <property type="entry name" value="Shikm_DH/Glu-tRNA_Rdtase"/>
</dbReference>
<dbReference type="SUPFAM" id="SSF51735">
    <property type="entry name" value="NAD(P)-binding Rossmann-fold domains"/>
    <property type="match status" value="1"/>
</dbReference>
<organism evidence="2 3">
    <name type="scientific">Fervidicola ferrireducens</name>
    <dbReference type="NCBI Taxonomy" id="520764"/>
    <lineage>
        <taxon>Bacteria</taxon>
        <taxon>Bacillati</taxon>
        <taxon>Bacillota</taxon>
        <taxon>Clostridia</taxon>
        <taxon>Thermosediminibacterales</taxon>
        <taxon>Thermosediminibacteraceae</taxon>
        <taxon>Fervidicola</taxon>
    </lineage>
</organism>
<feature type="domain" description="Quinate/shikimate 5-dehydrogenase/glutamyl-tRNA reductase" evidence="1">
    <location>
        <begin position="142"/>
        <end position="257"/>
    </location>
</feature>
<dbReference type="InterPro" id="IPR036291">
    <property type="entry name" value="NAD(P)-bd_dom_sf"/>
</dbReference>
<sequence length="364" mass="40003">MDSFAFIIHPIDTYDATRKFKFMRSWPEKVIEGIIKHLPPVKVSHITGVKSPYNEVEGWFVGCPLTTRQMMTLPEDFVIKKIIKAGKLAEKLGAKIVGLGAFTSVVGDAGITISKNLNIPVTTGNSYTVATAVEGAVKAAELMGKDIRDAEVVVIGATGSIGKVCAEILAKDARFLTLVGRNTQRLEAIAEKILRETGLSVRITSNVKNALKKADVVITVTSSVDTVIDAEDLKPGAVVCDVARPRDVSKEVAEKRDDVLIIEGGVVEVPGDVNFNFNFGFEPKTCYACMAETMILALERRYECFTLGRDLTVEQVEEISRLAKKHGFKLAGFRSFERPVTEEQIERIKENARRNLAKWDSNAI</sequence>
<dbReference type="PANTHER" id="PTHR43120">
    <property type="entry name" value="GLUTAMYL-TRNA REDUCTASE 1, CHLOROPLASTIC"/>
    <property type="match status" value="1"/>
</dbReference>
<keyword evidence="2" id="KW-0560">Oxidoreductase</keyword>
<keyword evidence="3" id="KW-1185">Reference proteome</keyword>
<evidence type="ECO:0000313" key="2">
    <source>
        <dbReference type="EMBL" id="KXG77915.1"/>
    </source>
</evidence>
<dbReference type="Proteomes" id="UP000070427">
    <property type="component" value="Unassembled WGS sequence"/>
</dbReference>
<reference evidence="2 3" key="1">
    <citation type="submission" date="2015-12" db="EMBL/GenBank/DDBJ databases">
        <title>Draft genome sequnece of Fervidicola ferrireducens strain Y170.</title>
        <authorList>
            <person name="Patel B.K."/>
        </authorList>
    </citation>
    <scope>NUCLEOTIDE SEQUENCE [LARGE SCALE GENOMIC DNA]</scope>
    <source>
        <strain evidence="2 3">Y170</strain>
    </source>
</reference>